<proteinExistence type="inferred from homology"/>
<comment type="caution">
    <text evidence="7">The sequence shown here is derived from an EMBL/GenBank/DDBJ whole genome shotgun (WGS) entry which is preliminary data.</text>
</comment>
<comment type="similarity">
    <text evidence="1">Belongs to the oxygen-dependent FAD-linked oxidoreductase family.</text>
</comment>
<evidence type="ECO:0000256" key="4">
    <source>
        <dbReference type="ARBA" id="ARBA00023002"/>
    </source>
</evidence>
<dbReference type="Pfam" id="PF01565">
    <property type="entry name" value="FAD_binding_4"/>
    <property type="match status" value="1"/>
</dbReference>
<feature type="chain" id="PRO_5017181468" description="FAD-binding PCMH-type domain-containing protein" evidence="5">
    <location>
        <begin position="19"/>
        <end position="524"/>
    </location>
</feature>
<dbReference type="InterPro" id="IPR050416">
    <property type="entry name" value="FAD-linked_Oxidoreductase"/>
</dbReference>
<dbReference type="GO" id="GO:0016491">
    <property type="term" value="F:oxidoreductase activity"/>
    <property type="evidence" value="ECO:0007669"/>
    <property type="project" value="UniProtKB-KW"/>
</dbReference>
<sequence length="524" mass="56338">MRHSITTVLFAAIAGATASYPNGTATNSTTQYCCNALALAGLADRLTYPGQDAYTARVESYWSLAAQLDPYCIVQPQNALEVSQAVVALVRANKTQPCKFAVRSGGHTTWAGAASIVDGVTIDLGLMNSTTYHAENNTAAVLPGARWLSVYETMDKYGLAVAGGRAATVGVAGLTLGGGNSFYAGRKGMVCDGVANFEIVLANGTIINANNATNPDLFQTLKGGSGNFGIVTRLDLETFIGGDNAPNNIWGGVVTYPDSTTAQQLQAMVNFGNNINNDPYGSAIGIWQYSTLTNQTTVINAYEYTNPIVAPPAFKEFLAIPGNTSDSMRITNMTDLTIELEQAGGYRDSFITLTFKNDLRVLAKAIELHDAFIPKIKSGATGNWTMQNMFQPIPTIFGKIGAQKGGDMLGLDRFNETIVLFQCYLAWNGEEQDDFFQSQGDLLISQLSDYAISIGQSNPFIYLDYAYKTQKPLEGYGAANIEKIRAAAAKFDPEGVFQTMVPGGFKISKVLLTNEQLTNEHDEL</sequence>
<dbReference type="PANTHER" id="PTHR42973:SF53">
    <property type="entry name" value="FAD-BINDING PCMH-TYPE DOMAIN-CONTAINING PROTEIN-RELATED"/>
    <property type="match status" value="1"/>
</dbReference>
<dbReference type="GO" id="GO:0071949">
    <property type="term" value="F:FAD binding"/>
    <property type="evidence" value="ECO:0007669"/>
    <property type="project" value="InterPro"/>
</dbReference>
<keyword evidence="4" id="KW-0560">Oxidoreductase</keyword>
<name>A0A395IXM1_9HELO</name>
<dbReference type="PROSITE" id="PS51387">
    <property type="entry name" value="FAD_PCMH"/>
    <property type="match status" value="1"/>
</dbReference>
<evidence type="ECO:0000256" key="1">
    <source>
        <dbReference type="ARBA" id="ARBA00005466"/>
    </source>
</evidence>
<feature type="signal peptide" evidence="5">
    <location>
        <begin position="1"/>
        <end position="18"/>
    </location>
</feature>
<dbReference type="SUPFAM" id="SSF56176">
    <property type="entry name" value="FAD-binding/transporter-associated domain-like"/>
    <property type="match status" value="1"/>
</dbReference>
<evidence type="ECO:0000256" key="2">
    <source>
        <dbReference type="ARBA" id="ARBA00022630"/>
    </source>
</evidence>
<reference evidence="7 8" key="1">
    <citation type="submission" date="2018-06" db="EMBL/GenBank/DDBJ databases">
        <title>Genome Sequence of the Brown Rot Fungal Pathogen Monilinia fructigena.</title>
        <authorList>
            <person name="Landi L."/>
            <person name="De Miccolis Angelini R.M."/>
            <person name="Pollastro S."/>
            <person name="Abate D."/>
            <person name="Faretra F."/>
            <person name="Romanazzi G."/>
        </authorList>
    </citation>
    <scope>NUCLEOTIDE SEQUENCE [LARGE SCALE GENOMIC DNA]</scope>
    <source>
        <strain evidence="7 8">Mfrg269</strain>
    </source>
</reference>
<keyword evidence="2" id="KW-0285">Flavoprotein</keyword>
<evidence type="ECO:0000313" key="8">
    <source>
        <dbReference type="Proteomes" id="UP000249056"/>
    </source>
</evidence>
<evidence type="ECO:0000256" key="5">
    <source>
        <dbReference type="SAM" id="SignalP"/>
    </source>
</evidence>
<keyword evidence="8" id="KW-1185">Reference proteome</keyword>
<dbReference type="InterPro" id="IPR036318">
    <property type="entry name" value="FAD-bd_PCMH-like_sf"/>
</dbReference>
<keyword evidence="5" id="KW-0732">Signal</keyword>
<feature type="domain" description="FAD-binding PCMH-type" evidence="6">
    <location>
        <begin position="66"/>
        <end position="241"/>
    </location>
</feature>
<dbReference type="InterPro" id="IPR006094">
    <property type="entry name" value="Oxid_FAD_bind_N"/>
</dbReference>
<dbReference type="AlphaFoldDB" id="A0A395IXM1"/>
<accession>A0A395IXM1</accession>
<dbReference type="Gene3D" id="3.30.465.10">
    <property type="match status" value="1"/>
</dbReference>
<evidence type="ECO:0000313" key="7">
    <source>
        <dbReference type="EMBL" id="RAL63089.1"/>
    </source>
</evidence>
<dbReference type="Proteomes" id="UP000249056">
    <property type="component" value="Unassembled WGS sequence"/>
</dbReference>
<dbReference type="InterPro" id="IPR016169">
    <property type="entry name" value="FAD-bd_PCMH_sub2"/>
</dbReference>
<keyword evidence="3" id="KW-0274">FAD</keyword>
<dbReference type="OrthoDB" id="2151789at2759"/>
<organism evidence="7 8">
    <name type="scientific">Monilinia fructigena</name>
    <dbReference type="NCBI Taxonomy" id="38457"/>
    <lineage>
        <taxon>Eukaryota</taxon>
        <taxon>Fungi</taxon>
        <taxon>Dikarya</taxon>
        <taxon>Ascomycota</taxon>
        <taxon>Pezizomycotina</taxon>
        <taxon>Leotiomycetes</taxon>
        <taxon>Helotiales</taxon>
        <taxon>Sclerotiniaceae</taxon>
        <taxon>Monilinia</taxon>
    </lineage>
</organism>
<evidence type="ECO:0000259" key="6">
    <source>
        <dbReference type="PROSITE" id="PS51387"/>
    </source>
</evidence>
<dbReference type="PANTHER" id="PTHR42973">
    <property type="entry name" value="BINDING OXIDOREDUCTASE, PUTATIVE (AFU_ORTHOLOGUE AFUA_1G17690)-RELATED"/>
    <property type="match status" value="1"/>
</dbReference>
<evidence type="ECO:0000256" key="3">
    <source>
        <dbReference type="ARBA" id="ARBA00022827"/>
    </source>
</evidence>
<gene>
    <name evidence="7" type="ORF">DID88_004173</name>
</gene>
<dbReference type="InterPro" id="IPR016166">
    <property type="entry name" value="FAD-bd_PCMH"/>
</dbReference>
<protein>
    <recommendedName>
        <fullName evidence="6">FAD-binding PCMH-type domain-containing protein</fullName>
    </recommendedName>
</protein>
<dbReference type="EMBL" id="QKRW01000021">
    <property type="protein sequence ID" value="RAL63089.1"/>
    <property type="molecule type" value="Genomic_DNA"/>
</dbReference>